<accession>A0A2Y9JNV7</accession>
<feature type="compositionally biased region" description="Pro residues" evidence="1">
    <location>
        <begin position="78"/>
        <end position="87"/>
    </location>
</feature>
<dbReference type="KEGG" id="elk:111148724"/>
<dbReference type="RefSeq" id="XP_022361234.1">
    <property type="nucleotide sequence ID" value="XM_022505526.1"/>
</dbReference>
<protein>
    <submittedName>
        <fullName evidence="3">Interleukin-1 receptor-associated kinase 1-like</fullName>
    </submittedName>
</protein>
<dbReference type="Proteomes" id="UP000248482">
    <property type="component" value="Unplaced"/>
</dbReference>
<evidence type="ECO:0000313" key="3">
    <source>
        <dbReference type="RefSeq" id="XP_022361234.1"/>
    </source>
</evidence>
<organism evidence="2 3">
    <name type="scientific">Enhydra lutris kenyoni</name>
    <name type="common">northern sea otter</name>
    <dbReference type="NCBI Taxonomy" id="391180"/>
    <lineage>
        <taxon>Eukaryota</taxon>
        <taxon>Metazoa</taxon>
        <taxon>Chordata</taxon>
        <taxon>Craniata</taxon>
        <taxon>Vertebrata</taxon>
        <taxon>Euteleostomi</taxon>
        <taxon>Mammalia</taxon>
        <taxon>Eutheria</taxon>
        <taxon>Laurasiatheria</taxon>
        <taxon>Carnivora</taxon>
        <taxon>Caniformia</taxon>
        <taxon>Musteloidea</taxon>
        <taxon>Mustelidae</taxon>
        <taxon>Lutrinae</taxon>
        <taxon>Enhydra</taxon>
    </lineage>
</organism>
<dbReference type="AlphaFoldDB" id="A0A2Y9JNV7"/>
<evidence type="ECO:0000313" key="2">
    <source>
        <dbReference type="Proteomes" id="UP000248482"/>
    </source>
</evidence>
<name>A0A2Y9JNV7_ENHLU</name>
<proteinExistence type="predicted"/>
<dbReference type="GeneID" id="111148724"/>
<evidence type="ECO:0000256" key="1">
    <source>
        <dbReference type="SAM" id="MobiDB-lite"/>
    </source>
</evidence>
<feature type="region of interest" description="Disordered" evidence="1">
    <location>
        <begin position="75"/>
        <end position="166"/>
    </location>
</feature>
<sequence length="166" mass="17199">MSSTKPLPAPPPPPQAAAAMFSFLIPGPATAASGSALLACFKCPKPRGACSCCNCCQWAGDCEDPQAHERSCLLEVPFPSPLPPPLPSSSHSQSRRHLGSPLNSGARGHPGSSCRGGPLAPPFKETGARPGASLRRRPRTEAGGGRRVAEVAGAQGAEEAERWSRR</sequence>
<gene>
    <name evidence="3" type="primary">LOC111148724</name>
</gene>
<reference evidence="3" key="1">
    <citation type="submission" date="2025-08" db="UniProtKB">
        <authorList>
            <consortium name="RefSeq"/>
        </authorList>
    </citation>
    <scope>IDENTIFICATION</scope>
    <source>
        <tissue evidence="3">Blood</tissue>
    </source>
</reference>
<dbReference type="OrthoDB" id="10576064at2759"/>
<keyword evidence="2" id="KW-1185">Reference proteome</keyword>